<evidence type="ECO:0000313" key="6">
    <source>
        <dbReference type="EMBL" id="SBS34828.1"/>
    </source>
</evidence>
<keyword evidence="4" id="KW-0804">Transcription</keyword>
<comment type="similarity">
    <text evidence="1">Belongs to the LysR transcriptional regulatory family.</text>
</comment>
<dbReference type="FunFam" id="1.10.10.10:FF:000001">
    <property type="entry name" value="LysR family transcriptional regulator"/>
    <property type="match status" value="1"/>
</dbReference>
<gene>
    <name evidence="6" type="primary">yofA_2</name>
    <name evidence="6" type="ORF">MAQ5080_02987</name>
</gene>
<dbReference type="Pfam" id="PF03466">
    <property type="entry name" value="LysR_substrate"/>
    <property type="match status" value="1"/>
</dbReference>
<dbReference type="Pfam" id="PF00126">
    <property type="entry name" value="HTH_1"/>
    <property type="match status" value="1"/>
</dbReference>
<keyword evidence="2" id="KW-0805">Transcription regulation</keyword>
<reference evidence="6 7" key="1">
    <citation type="submission" date="2016-06" db="EMBL/GenBank/DDBJ databases">
        <authorList>
            <person name="Kjaerup R.B."/>
            <person name="Dalgaard T.S."/>
            <person name="Juul-Madsen H.R."/>
        </authorList>
    </citation>
    <scope>NUCLEOTIDE SEQUENCE [LARGE SCALE GENOMIC DNA]</scope>
    <source>
        <strain evidence="6 7">CECT 5080</strain>
    </source>
</reference>
<organism evidence="6 7">
    <name type="scientific">Marinomonas aquimarina</name>
    <dbReference type="NCBI Taxonomy" id="295068"/>
    <lineage>
        <taxon>Bacteria</taxon>
        <taxon>Pseudomonadati</taxon>
        <taxon>Pseudomonadota</taxon>
        <taxon>Gammaproteobacteria</taxon>
        <taxon>Oceanospirillales</taxon>
        <taxon>Oceanospirillaceae</taxon>
        <taxon>Marinomonas</taxon>
    </lineage>
</organism>
<dbReference type="PANTHER" id="PTHR30579">
    <property type="entry name" value="TRANSCRIPTIONAL REGULATOR"/>
    <property type="match status" value="1"/>
</dbReference>
<dbReference type="PRINTS" id="PR00039">
    <property type="entry name" value="HTHLYSR"/>
</dbReference>
<dbReference type="PROSITE" id="PS50931">
    <property type="entry name" value="HTH_LYSR"/>
    <property type="match status" value="1"/>
</dbReference>
<dbReference type="PANTHER" id="PTHR30579:SF8">
    <property type="entry name" value="HTH-TYPE TRANSCRIPTIONAL REGULATOR HDFR"/>
    <property type="match status" value="1"/>
</dbReference>
<dbReference type="InterPro" id="IPR036388">
    <property type="entry name" value="WH-like_DNA-bd_sf"/>
</dbReference>
<dbReference type="InterPro" id="IPR005119">
    <property type="entry name" value="LysR_subst-bd"/>
</dbReference>
<dbReference type="SUPFAM" id="SSF53850">
    <property type="entry name" value="Periplasmic binding protein-like II"/>
    <property type="match status" value="1"/>
</dbReference>
<keyword evidence="3" id="KW-0238">DNA-binding</keyword>
<dbReference type="InterPro" id="IPR000847">
    <property type="entry name" value="LysR_HTH_N"/>
</dbReference>
<evidence type="ECO:0000256" key="4">
    <source>
        <dbReference type="ARBA" id="ARBA00023163"/>
    </source>
</evidence>
<evidence type="ECO:0000259" key="5">
    <source>
        <dbReference type="PROSITE" id="PS50931"/>
    </source>
</evidence>
<protein>
    <submittedName>
        <fullName evidence="6">HTH-type transcriptional regulator YofA</fullName>
    </submittedName>
</protein>
<dbReference type="AlphaFoldDB" id="A0A1A8TP70"/>
<sequence>MDVELAKTFLEIMQSGTFAKAAERLHVTQTTVTARVQTLEQQLNCTLFIRNRLGARLTPEGERFARYARELISVWQAAQHACQHPDESLLTPLALGAEHSLWNPVMVEWLAALQAAERFQLSSHVATTDVLYEDIRQQRLNAALVHSARYYPDLQIEQVAEEKLIHVASTQQATPDLYIDWGEEFDQQFDRCLPFSRQTAMYYSHGPLALHVMLRQGGNGYFRSRVVQPHLETGALRIIERSPEFHYPIYLVSRPERQPEDFDEVKQSLHRVIEQTEQWLI</sequence>
<evidence type="ECO:0000256" key="1">
    <source>
        <dbReference type="ARBA" id="ARBA00009437"/>
    </source>
</evidence>
<evidence type="ECO:0000313" key="7">
    <source>
        <dbReference type="Proteomes" id="UP000092627"/>
    </source>
</evidence>
<evidence type="ECO:0000256" key="3">
    <source>
        <dbReference type="ARBA" id="ARBA00023125"/>
    </source>
</evidence>
<dbReference type="GO" id="GO:0003677">
    <property type="term" value="F:DNA binding"/>
    <property type="evidence" value="ECO:0007669"/>
    <property type="project" value="UniProtKB-KW"/>
</dbReference>
<accession>A0A1A8TP70</accession>
<dbReference type="GO" id="GO:0003700">
    <property type="term" value="F:DNA-binding transcription factor activity"/>
    <property type="evidence" value="ECO:0007669"/>
    <property type="project" value="InterPro"/>
</dbReference>
<dbReference type="EMBL" id="FLOC01000019">
    <property type="protein sequence ID" value="SBS34828.1"/>
    <property type="molecule type" value="Genomic_DNA"/>
</dbReference>
<feature type="domain" description="HTH lysR-type" evidence="5">
    <location>
        <begin position="1"/>
        <end position="58"/>
    </location>
</feature>
<dbReference type="InterPro" id="IPR050176">
    <property type="entry name" value="LTTR"/>
</dbReference>
<name>A0A1A8TP70_9GAMM</name>
<dbReference type="SUPFAM" id="SSF46785">
    <property type="entry name" value="Winged helix' DNA-binding domain"/>
    <property type="match status" value="1"/>
</dbReference>
<proteinExistence type="inferred from homology"/>
<evidence type="ECO:0000256" key="2">
    <source>
        <dbReference type="ARBA" id="ARBA00023015"/>
    </source>
</evidence>
<dbReference type="InterPro" id="IPR036390">
    <property type="entry name" value="WH_DNA-bd_sf"/>
</dbReference>
<dbReference type="Gene3D" id="1.10.10.10">
    <property type="entry name" value="Winged helix-like DNA-binding domain superfamily/Winged helix DNA-binding domain"/>
    <property type="match status" value="1"/>
</dbReference>
<keyword evidence="7" id="KW-1185">Reference proteome</keyword>
<dbReference type="STRING" id="295068.MAQ5080_02987"/>
<dbReference type="RefSeq" id="WP_067211538.1">
    <property type="nucleotide sequence ID" value="NZ_FLOC01000019.1"/>
</dbReference>
<dbReference type="Proteomes" id="UP000092627">
    <property type="component" value="Unassembled WGS sequence"/>
</dbReference>